<dbReference type="Proteomes" id="UP001623852">
    <property type="component" value="Chromosome"/>
</dbReference>
<dbReference type="Gene3D" id="3.90.79.10">
    <property type="entry name" value="Nucleoside Triphosphate Pyrophosphohydrolase"/>
    <property type="match status" value="1"/>
</dbReference>
<accession>A0ABZ2UCU3</accession>
<evidence type="ECO:0000313" key="2">
    <source>
        <dbReference type="Proteomes" id="UP001623852"/>
    </source>
</evidence>
<name>A0ABZ2UCU3_9FLAO</name>
<reference evidence="1 2" key="1">
    <citation type="submission" date="2024-03" db="EMBL/GenBank/DDBJ databases">
        <title>Flavobacterium soyae.</title>
        <authorList>
            <person name="Zheng W."/>
        </authorList>
    </citation>
    <scope>NUCLEOTIDE SEQUENCE [LARGE SCALE GENOMIC DNA]</scope>
    <source>
        <strain evidence="1 2">55</strain>
    </source>
</reference>
<dbReference type="EMBL" id="CP150845">
    <property type="protein sequence ID" value="WYZ19217.1"/>
    <property type="molecule type" value="Genomic_DNA"/>
</dbReference>
<proteinExistence type="predicted"/>
<dbReference type="SUPFAM" id="SSF55811">
    <property type="entry name" value="Nudix"/>
    <property type="match status" value="1"/>
</dbReference>
<organism evidence="1 2">
    <name type="scientific">Flavobacterium soyae</name>
    <dbReference type="NCBI Taxonomy" id="2903098"/>
    <lineage>
        <taxon>Bacteria</taxon>
        <taxon>Pseudomonadati</taxon>
        <taxon>Bacteroidota</taxon>
        <taxon>Flavobacteriia</taxon>
        <taxon>Flavobacteriales</taxon>
        <taxon>Flavobacteriaceae</taxon>
        <taxon>Flavobacterium</taxon>
    </lineage>
</organism>
<dbReference type="InterPro" id="IPR015797">
    <property type="entry name" value="NUDIX_hydrolase-like_dom_sf"/>
</dbReference>
<protein>
    <recommendedName>
        <fullName evidence="3">Nudix hydrolase domain-containing protein</fullName>
    </recommendedName>
</protein>
<evidence type="ECO:0008006" key="3">
    <source>
        <dbReference type="Google" id="ProtNLM"/>
    </source>
</evidence>
<keyword evidence="2" id="KW-1185">Reference proteome</keyword>
<gene>
    <name evidence="1" type="ORF">AABD74_18855</name>
</gene>
<dbReference type="RefSeq" id="WP_232680284.1">
    <property type="nucleotide sequence ID" value="NZ_CP150845.1"/>
</dbReference>
<sequence length="154" mass="17929">METIREVNLGRSDNQSVIDKISVDCVVFCYDEDDLKVLLVKEEKGIGLVKWGLLSSIVENRNNTDDVVHGLLKKFKIHSTILFKQINCSICYNTSEARLRYYALIDIEHYRINFGSDVIPRWFRLNDVPDLVYNHNAALDFCLDDLNRFVEKKI</sequence>
<evidence type="ECO:0000313" key="1">
    <source>
        <dbReference type="EMBL" id="WYZ19217.1"/>
    </source>
</evidence>